<dbReference type="EMBL" id="BPLR01019622">
    <property type="protein sequence ID" value="GIX69815.1"/>
    <property type="molecule type" value="Genomic_DNA"/>
</dbReference>
<gene>
    <name evidence="2" type="ORF">CEXT_55681</name>
</gene>
<feature type="region of interest" description="Disordered" evidence="1">
    <location>
        <begin position="1"/>
        <end position="20"/>
    </location>
</feature>
<protein>
    <submittedName>
        <fullName evidence="2">Uncharacterized protein</fullName>
    </submittedName>
</protein>
<keyword evidence="3" id="KW-1185">Reference proteome</keyword>
<sequence length="80" mass="8729">MSTNLTTTSDMNMDLSLTTAPPIINEAQHCQQLSRRKRSSATEKRYDSARWVPDGPSIGVLVITPKSLRAKGSPQRSADG</sequence>
<evidence type="ECO:0000313" key="2">
    <source>
        <dbReference type="EMBL" id="GIX69815.1"/>
    </source>
</evidence>
<feature type="compositionally biased region" description="Polar residues" evidence="1">
    <location>
        <begin position="1"/>
        <end position="19"/>
    </location>
</feature>
<reference evidence="2 3" key="1">
    <citation type="submission" date="2021-06" db="EMBL/GenBank/DDBJ databases">
        <title>Caerostris extrusa draft genome.</title>
        <authorList>
            <person name="Kono N."/>
            <person name="Arakawa K."/>
        </authorList>
    </citation>
    <scope>NUCLEOTIDE SEQUENCE [LARGE SCALE GENOMIC DNA]</scope>
</reference>
<comment type="caution">
    <text evidence="2">The sequence shown here is derived from an EMBL/GenBank/DDBJ whole genome shotgun (WGS) entry which is preliminary data.</text>
</comment>
<organism evidence="2 3">
    <name type="scientific">Caerostris extrusa</name>
    <name type="common">Bark spider</name>
    <name type="synonym">Caerostris bankana</name>
    <dbReference type="NCBI Taxonomy" id="172846"/>
    <lineage>
        <taxon>Eukaryota</taxon>
        <taxon>Metazoa</taxon>
        <taxon>Ecdysozoa</taxon>
        <taxon>Arthropoda</taxon>
        <taxon>Chelicerata</taxon>
        <taxon>Arachnida</taxon>
        <taxon>Araneae</taxon>
        <taxon>Araneomorphae</taxon>
        <taxon>Entelegynae</taxon>
        <taxon>Araneoidea</taxon>
        <taxon>Araneidae</taxon>
        <taxon>Caerostris</taxon>
    </lineage>
</organism>
<accession>A0AAV4MD86</accession>
<name>A0AAV4MD86_CAEEX</name>
<dbReference type="AlphaFoldDB" id="A0AAV4MD86"/>
<evidence type="ECO:0000256" key="1">
    <source>
        <dbReference type="SAM" id="MobiDB-lite"/>
    </source>
</evidence>
<proteinExistence type="predicted"/>
<feature type="region of interest" description="Disordered" evidence="1">
    <location>
        <begin position="29"/>
        <end position="50"/>
    </location>
</feature>
<dbReference type="Proteomes" id="UP001054945">
    <property type="component" value="Unassembled WGS sequence"/>
</dbReference>
<evidence type="ECO:0000313" key="3">
    <source>
        <dbReference type="Proteomes" id="UP001054945"/>
    </source>
</evidence>